<dbReference type="KEGG" id="ctai:NCTC12078_02662"/>
<dbReference type="InterPro" id="IPR001173">
    <property type="entry name" value="Glyco_trans_2-like"/>
</dbReference>
<protein>
    <submittedName>
        <fullName evidence="2">Putative glycosyl transferase</fullName>
    </submittedName>
</protein>
<name>A0A4U8WDZ1_9FLAO</name>
<accession>A0A4U8WDZ1</accession>
<reference evidence="2 3" key="1">
    <citation type="submission" date="2019-02" db="EMBL/GenBank/DDBJ databases">
        <authorList>
            <consortium name="Pathogen Informatics"/>
        </authorList>
    </citation>
    <scope>NUCLEOTIDE SEQUENCE [LARGE SCALE GENOMIC DNA]</scope>
    <source>
        <strain evidence="2 3">3012STDY6944375</strain>
    </source>
</reference>
<dbReference type="RefSeq" id="WP_130914829.1">
    <property type="nucleotide sequence ID" value="NZ_LR215974.1"/>
</dbReference>
<dbReference type="Pfam" id="PF00535">
    <property type="entry name" value="Glycos_transf_2"/>
    <property type="match status" value="1"/>
</dbReference>
<dbReference type="EMBL" id="LR215974">
    <property type="protein sequence ID" value="VFB04631.1"/>
    <property type="molecule type" value="Genomic_DNA"/>
</dbReference>
<dbReference type="AlphaFoldDB" id="A0A4U8WDZ1"/>
<dbReference type="PANTHER" id="PTHR22916">
    <property type="entry name" value="GLYCOSYLTRANSFERASE"/>
    <property type="match status" value="1"/>
</dbReference>
<dbReference type="Gene3D" id="3.90.550.10">
    <property type="entry name" value="Spore Coat Polysaccharide Biosynthesis Protein SpsA, Chain A"/>
    <property type="match status" value="1"/>
</dbReference>
<organism evidence="2 3">
    <name type="scientific">Chryseobacterium taihuense</name>
    <dbReference type="NCBI Taxonomy" id="1141221"/>
    <lineage>
        <taxon>Bacteria</taxon>
        <taxon>Pseudomonadati</taxon>
        <taxon>Bacteroidota</taxon>
        <taxon>Flavobacteriia</taxon>
        <taxon>Flavobacteriales</taxon>
        <taxon>Weeksellaceae</taxon>
        <taxon>Chryseobacterium group</taxon>
        <taxon>Chryseobacterium</taxon>
    </lineage>
</organism>
<dbReference type="Proteomes" id="UP000290013">
    <property type="component" value="Chromosome"/>
</dbReference>
<dbReference type="PANTHER" id="PTHR22916:SF3">
    <property type="entry name" value="UDP-GLCNAC:BETAGAL BETA-1,3-N-ACETYLGLUCOSAMINYLTRANSFERASE-LIKE PROTEIN 1"/>
    <property type="match status" value="1"/>
</dbReference>
<gene>
    <name evidence="2" type="ORF">NCTC12078_02662</name>
</gene>
<sequence length="297" mass="34175">MTNHLVSVVMITFGHEKYIEESINGVLSQVLEGKIELLISDDCSPDDTERIVNKIIAEHPNGSWIKYIKHSENKGAIPNFAWSISQAKGKYIAICEGDDYWTDPLKLQKQIDFLDHNKDYSICFHHVDEVDENGKLISEKIIQSEIEEKEYTIDDLSKGNFIHTPSVVFRKNVQTLPDFFIFSPLGDYPLHMINASYGKIKYFPDTMAVYRVGAGIWSSQTRIFKVINTLFTLKLLISYFYSATEIKKELTGQYNHLIEELESLKNSPVQSHENIAYNLPLKKLFIIILKKIKHLLS</sequence>
<dbReference type="GO" id="GO:0016758">
    <property type="term" value="F:hexosyltransferase activity"/>
    <property type="evidence" value="ECO:0007669"/>
    <property type="project" value="UniProtKB-ARBA"/>
</dbReference>
<keyword evidence="2" id="KW-0808">Transferase</keyword>
<dbReference type="InterPro" id="IPR029044">
    <property type="entry name" value="Nucleotide-diphossugar_trans"/>
</dbReference>
<dbReference type="SUPFAM" id="SSF53448">
    <property type="entry name" value="Nucleotide-diphospho-sugar transferases"/>
    <property type="match status" value="1"/>
</dbReference>
<evidence type="ECO:0000313" key="2">
    <source>
        <dbReference type="EMBL" id="VFB04631.1"/>
    </source>
</evidence>
<feature type="domain" description="Glycosyltransferase 2-like" evidence="1">
    <location>
        <begin position="7"/>
        <end position="171"/>
    </location>
</feature>
<evidence type="ECO:0000313" key="3">
    <source>
        <dbReference type="Proteomes" id="UP000290013"/>
    </source>
</evidence>
<evidence type="ECO:0000259" key="1">
    <source>
        <dbReference type="Pfam" id="PF00535"/>
    </source>
</evidence>
<proteinExistence type="predicted"/>